<feature type="compositionally biased region" description="Acidic residues" evidence="12">
    <location>
        <begin position="561"/>
        <end position="578"/>
    </location>
</feature>
<dbReference type="SMART" id="SM00487">
    <property type="entry name" value="DEXDc"/>
    <property type="match status" value="1"/>
</dbReference>
<evidence type="ECO:0000259" key="13">
    <source>
        <dbReference type="PROSITE" id="PS51192"/>
    </source>
</evidence>
<dbReference type="PANTHER" id="PTHR30195">
    <property type="entry name" value="TYPE I SITE-SPECIFIC DEOXYRIBONUCLEASE PROTEIN SUBUNIT M AND R"/>
    <property type="match status" value="1"/>
</dbReference>
<evidence type="ECO:0000256" key="1">
    <source>
        <dbReference type="ARBA" id="ARBA00000851"/>
    </source>
</evidence>
<evidence type="ECO:0000256" key="11">
    <source>
        <dbReference type="RuleBase" id="RU364115"/>
    </source>
</evidence>
<comment type="function">
    <text evidence="11">Subunit R is required for both nuclease and ATPase activities, but not for modification.</text>
</comment>
<evidence type="ECO:0000256" key="6">
    <source>
        <dbReference type="ARBA" id="ARBA00022747"/>
    </source>
</evidence>
<dbReference type="GO" id="GO:0009035">
    <property type="term" value="F:type I site-specific deoxyribonuclease activity"/>
    <property type="evidence" value="ECO:0007669"/>
    <property type="project" value="UniProtKB-EC"/>
</dbReference>
<dbReference type="InterPro" id="IPR007409">
    <property type="entry name" value="Restrct_endonuc_type1_HsdR_N"/>
</dbReference>
<evidence type="ECO:0000256" key="9">
    <source>
        <dbReference type="ARBA" id="ARBA00022840"/>
    </source>
</evidence>
<evidence type="ECO:0000256" key="4">
    <source>
        <dbReference type="ARBA" id="ARBA00022722"/>
    </source>
</evidence>
<keyword evidence="4" id="KW-0540">Nuclease</keyword>
<evidence type="ECO:0000313" key="15">
    <source>
        <dbReference type="Proteomes" id="UP000597444"/>
    </source>
</evidence>
<keyword evidence="8 11" id="KW-0378">Hydrolase</keyword>
<proteinExistence type="inferred from homology"/>
<keyword evidence="15" id="KW-1185">Reference proteome</keyword>
<evidence type="ECO:0000256" key="12">
    <source>
        <dbReference type="SAM" id="MobiDB-lite"/>
    </source>
</evidence>
<keyword evidence="10 11" id="KW-0238">DNA-binding</keyword>
<dbReference type="Gene3D" id="3.90.1570.50">
    <property type="match status" value="1"/>
</dbReference>
<dbReference type="Pfam" id="PF04313">
    <property type="entry name" value="HSDR_N"/>
    <property type="match status" value="1"/>
</dbReference>
<dbReference type="InterPro" id="IPR004473">
    <property type="entry name" value="Restrct_endonuc_typeI_HsdR"/>
</dbReference>
<organism evidence="14 15">
    <name type="scientific">Reticulibacter mediterranei</name>
    <dbReference type="NCBI Taxonomy" id="2778369"/>
    <lineage>
        <taxon>Bacteria</taxon>
        <taxon>Bacillati</taxon>
        <taxon>Chloroflexota</taxon>
        <taxon>Ktedonobacteria</taxon>
        <taxon>Ktedonobacterales</taxon>
        <taxon>Reticulibacteraceae</taxon>
        <taxon>Reticulibacter</taxon>
    </lineage>
</organism>
<dbReference type="EMBL" id="BNJK01000001">
    <property type="protein sequence ID" value="GHO96295.1"/>
    <property type="molecule type" value="Genomic_DNA"/>
</dbReference>
<comment type="catalytic activity">
    <reaction evidence="1 11">
        <text>Endonucleolytic cleavage of DNA to give random double-stranded fragments with terminal 5'-phosphates, ATP is simultaneously hydrolyzed.</text>
        <dbReference type="EC" id="3.1.21.3"/>
    </reaction>
</comment>
<dbReference type="Pfam" id="PF18766">
    <property type="entry name" value="SWI2_SNF2"/>
    <property type="match status" value="1"/>
</dbReference>
<reference evidence="14" key="1">
    <citation type="submission" date="2020-10" db="EMBL/GenBank/DDBJ databases">
        <title>Taxonomic study of unclassified bacteria belonging to the class Ktedonobacteria.</title>
        <authorList>
            <person name="Yabe S."/>
            <person name="Wang C.M."/>
            <person name="Zheng Y."/>
            <person name="Sakai Y."/>
            <person name="Cavaletti L."/>
            <person name="Monciardini P."/>
            <person name="Donadio S."/>
        </authorList>
    </citation>
    <scope>NUCLEOTIDE SEQUENCE</scope>
    <source>
        <strain evidence="14">ID150040</strain>
    </source>
</reference>
<dbReference type="CDD" id="cd18030">
    <property type="entry name" value="DEXHc_RE_I_HsdR"/>
    <property type="match status" value="1"/>
</dbReference>
<comment type="similarity">
    <text evidence="2 11">Belongs to the HsdR family.</text>
</comment>
<accession>A0A8J3N5E3</accession>
<keyword evidence="9 11" id="KW-0067">ATP-binding</keyword>
<dbReference type="EC" id="3.1.21.3" evidence="11"/>
<dbReference type="GO" id="GO:0005524">
    <property type="term" value="F:ATP binding"/>
    <property type="evidence" value="ECO:0007669"/>
    <property type="project" value="UniProtKB-KW"/>
</dbReference>
<dbReference type="GO" id="GO:0009307">
    <property type="term" value="P:DNA restriction-modification system"/>
    <property type="evidence" value="ECO:0007669"/>
    <property type="project" value="UniProtKB-KW"/>
</dbReference>
<dbReference type="Gene3D" id="3.40.50.300">
    <property type="entry name" value="P-loop containing nucleotide triphosphate hydrolases"/>
    <property type="match status" value="2"/>
</dbReference>
<dbReference type="InterPro" id="IPR055180">
    <property type="entry name" value="HsdR_RecA-like_helicase_dom_2"/>
</dbReference>
<dbReference type="InterPro" id="IPR027417">
    <property type="entry name" value="P-loop_NTPase"/>
</dbReference>
<evidence type="ECO:0000256" key="8">
    <source>
        <dbReference type="ARBA" id="ARBA00022801"/>
    </source>
</evidence>
<evidence type="ECO:0000256" key="3">
    <source>
        <dbReference type="ARBA" id="ARBA00011296"/>
    </source>
</evidence>
<sequence length="1290" mass="148544">MSMQQFIDTYTWQIAQVLDNRRATFILWAIKTLFCTTKDDFLRHYKITDDELMPFLNYLTIQGFLQQDGEHYVLTQLGDDTVELLGELSISEFARPQQLSREVTTRFDPTASVATLPASVKGANKDEIAQEFWKDREYDRQNQEATLVELPFIQQLVSQGWKYKRGDINAPEFTGRGTFREVLIETYFREALPKANIDEETGKPWMNDFHVQLMLDTLKPLLKTRAVSLLQTNREATDLLLKGRAVPLTPGSRHTRRAHFIDFAHPDPEHNDFCVINQFRVDLAGNRYIVPDLVLFVNGIPLVVVECRNPRLTNPLEQGISQLLDYARAYIPTSDLVESQAMPELFYFNLLLISTSFFQARFAPLGASYEDFQEWKDPYLPPELEHYRAALPAEPSSQQNLILGVLLPHNLLDLFYNFTLFDTSKGKVRKLIARYHQFRAVHHAILQLQKNPTRRQHGEEDQRGGIIWHTQGSGKSLTMVFLVRKMRTIQKLRSFKIIFVTDRKQLEKQLSGAVVLTDEPISKVDTIPELKPLLRRPNTQLIFAMIQKYRDLKDALAPAVNEDEDQDAAATPADDDPDPSEKAVNSDETVLVIVDEGHRSQTRKLHANLRRMLPNSARIAFTGTPIIRGPGKKTTDIFGDYIDRYTIRQSEIDGATLPIFYEGHEADIEITQKRILDAKYDTLVQPLADFVRASLQESNITYRTILENEQLIEKKAEDILLHYGAHILPNRLKAMVVAVSRLAAILYRNALQEAQKRIIARLDVIPTNHRHLTEEQIELLDESDEYKTLLRILPYRNLLNALDFAAIVSSSPKDDLHDTHLNWSKWTSEDLQDEYIKAFNKPLPFDLASPQAYEAALSGTFPVESPHNDQQLSISDVTSTQDTSPLAFLCVRSMLITGFDAPIAQGLYLDRSIKNHELLQAIARVNRIRTSKGNGLVVDYYGIAQNLKDALDAYDAADVQGALVSIKDEYPLLADRHRRILALFTTRQRDIHQDWEACVELLKDREIRADFEIKLKKFMESMETVLPRPEALNFIKDAQQLGLINLAASSVYRDTELNLLDIGNKVRKLIAEHIDTLQIHHRIPPVDIHDINYQDKLRRYHSDETNAAQMEGFARDYITYYFEQEDPSYYQTLSDQLQSIIERLRGQWDLTVDALDKFIQQITKAREIDTSLNLDARTEYPFFGILEEEARKGSRRFKIAPQATDAKLSQEERVFLAGITRRIVAFISQRLTENKDFWLSVERANELRRDIGFLFLEEYQLLEPFQRREEVASRLVRLALVHTSRLRKNA</sequence>
<dbReference type="Proteomes" id="UP000597444">
    <property type="component" value="Unassembled WGS sequence"/>
</dbReference>
<evidence type="ECO:0000256" key="10">
    <source>
        <dbReference type="ARBA" id="ARBA00023125"/>
    </source>
</evidence>
<gene>
    <name evidence="14" type="ORF">KSF_063430</name>
</gene>
<keyword evidence="7" id="KW-0255">Endonuclease</keyword>
<dbReference type="InterPro" id="IPR014001">
    <property type="entry name" value="Helicase_ATP-bd"/>
</dbReference>
<feature type="domain" description="Helicase ATP-binding" evidence="13">
    <location>
        <begin position="456"/>
        <end position="626"/>
    </location>
</feature>
<evidence type="ECO:0000313" key="14">
    <source>
        <dbReference type="EMBL" id="GHO96295.1"/>
    </source>
</evidence>
<dbReference type="PROSITE" id="PS51192">
    <property type="entry name" value="HELICASE_ATP_BIND_1"/>
    <property type="match status" value="1"/>
</dbReference>
<evidence type="ECO:0000256" key="7">
    <source>
        <dbReference type="ARBA" id="ARBA00022759"/>
    </source>
</evidence>
<evidence type="ECO:0000256" key="2">
    <source>
        <dbReference type="ARBA" id="ARBA00008598"/>
    </source>
</evidence>
<evidence type="ECO:0000256" key="5">
    <source>
        <dbReference type="ARBA" id="ARBA00022741"/>
    </source>
</evidence>
<keyword evidence="6 11" id="KW-0680">Restriction system</keyword>
<dbReference type="SUPFAM" id="SSF52540">
    <property type="entry name" value="P-loop containing nucleoside triphosphate hydrolases"/>
    <property type="match status" value="1"/>
</dbReference>
<dbReference type="InterPro" id="IPR051268">
    <property type="entry name" value="Type-I_R_enzyme_R_subunit"/>
</dbReference>
<keyword evidence="5 11" id="KW-0547">Nucleotide-binding</keyword>
<dbReference type="GO" id="GO:0003677">
    <property type="term" value="F:DNA binding"/>
    <property type="evidence" value="ECO:0007669"/>
    <property type="project" value="UniProtKB-KW"/>
</dbReference>
<feature type="region of interest" description="Disordered" evidence="12">
    <location>
        <begin position="560"/>
        <end position="587"/>
    </location>
</feature>
<dbReference type="CDD" id="cd22332">
    <property type="entry name" value="HsdR_N"/>
    <property type="match status" value="1"/>
</dbReference>
<protein>
    <recommendedName>
        <fullName evidence="11">Type I restriction enzyme endonuclease subunit</fullName>
        <shortName evidence="11">R protein</shortName>
        <ecNumber evidence="11">3.1.21.3</ecNumber>
    </recommendedName>
</protein>
<dbReference type="InterPro" id="IPR040980">
    <property type="entry name" value="SWI2_SNF2"/>
</dbReference>
<comment type="subunit">
    <text evidence="3 11">The type I restriction/modification system is composed of three polypeptides R, M and S.</text>
</comment>
<dbReference type="NCBIfam" id="TIGR00348">
    <property type="entry name" value="hsdR"/>
    <property type="match status" value="1"/>
</dbReference>
<dbReference type="PANTHER" id="PTHR30195:SF15">
    <property type="entry name" value="TYPE I RESTRICTION ENZYME HINDI ENDONUCLEASE SUBUNIT"/>
    <property type="match status" value="1"/>
</dbReference>
<name>A0A8J3N5E3_9CHLR</name>
<dbReference type="Pfam" id="PF22679">
    <property type="entry name" value="T1R_D3-like"/>
    <property type="match status" value="1"/>
</dbReference>
<comment type="caution">
    <text evidence="14">The sequence shown here is derived from an EMBL/GenBank/DDBJ whole genome shotgun (WGS) entry which is preliminary data.</text>
</comment>